<dbReference type="Gene3D" id="2.60.120.920">
    <property type="match status" value="1"/>
</dbReference>
<organism evidence="2 3">
    <name type="scientific">Arenaria interpres</name>
    <name type="common">Ruddy turnstone</name>
    <name type="synonym">Tringa interpres</name>
    <dbReference type="NCBI Taxonomy" id="54971"/>
    <lineage>
        <taxon>Eukaryota</taxon>
        <taxon>Metazoa</taxon>
        <taxon>Chordata</taxon>
        <taxon>Craniata</taxon>
        <taxon>Vertebrata</taxon>
        <taxon>Euteleostomi</taxon>
        <taxon>Archelosauria</taxon>
        <taxon>Archosauria</taxon>
        <taxon>Dinosauria</taxon>
        <taxon>Saurischia</taxon>
        <taxon>Theropoda</taxon>
        <taxon>Coelurosauria</taxon>
        <taxon>Aves</taxon>
        <taxon>Neognathae</taxon>
        <taxon>Neoaves</taxon>
        <taxon>Charadriiformes</taxon>
        <taxon>Scolopacidae</taxon>
        <taxon>Arenaria</taxon>
    </lineage>
</organism>
<dbReference type="PROSITE" id="PS50188">
    <property type="entry name" value="B302_SPRY"/>
    <property type="match status" value="1"/>
</dbReference>
<dbReference type="AlphaFoldDB" id="A0A7L0I941"/>
<dbReference type="InterPro" id="IPR006574">
    <property type="entry name" value="PRY"/>
</dbReference>
<evidence type="ECO:0000313" key="2">
    <source>
        <dbReference type="EMBL" id="NXK28715.1"/>
    </source>
</evidence>
<dbReference type="PRINTS" id="PR01407">
    <property type="entry name" value="BUTYPHLNCDUF"/>
</dbReference>
<dbReference type="SMART" id="SM00589">
    <property type="entry name" value="PRY"/>
    <property type="match status" value="1"/>
</dbReference>
<accession>A0A7L0I941</accession>
<name>A0A7L0I941_AREIN</name>
<comment type="caution">
    <text evidence="2">The sequence shown here is derived from an EMBL/GenBank/DDBJ whole genome shotgun (WGS) entry which is preliminary data.</text>
</comment>
<feature type="non-terminal residue" evidence="2">
    <location>
        <position position="163"/>
    </location>
</feature>
<dbReference type="InterPro" id="IPR043136">
    <property type="entry name" value="B30.2/SPRY_sf"/>
</dbReference>
<dbReference type="SMART" id="SM00449">
    <property type="entry name" value="SPRY"/>
    <property type="match status" value="1"/>
</dbReference>
<dbReference type="Pfam" id="PF13765">
    <property type="entry name" value="PRY"/>
    <property type="match status" value="1"/>
</dbReference>
<dbReference type="Pfam" id="PF00622">
    <property type="entry name" value="SPRY"/>
    <property type="match status" value="1"/>
</dbReference>
<sequence>PAQVTLDPETAHARLYLSEDCKLVRWDRCEQNLPSNTRRFKVNHCVLGSREFTSGWHHWDVEVHREGTWAIGVAKESIPRNRVLCLNPDGGIWALRHTHDGYAALTSPDLTPLTLRSVPKQIRICLDYEEGRVVFFDAESKERIFAFPPVSFQGERVFPWFRV</sequence>
<feature type="domain" description="B30.2/SPRY" evidence="1">
    <location>
        <begin position="1"/>
        <end position="163"/>
    </location>
</feature>
<reference evidence="2 3" key="1">
    <citation type="submission" date="2019-09" db="EMBL/GenBank/DDBJ databases">
        <title>Bird 10,000 Genomes (B10K) Project - Family phase.</title>
        <authorList>
            <person name="Zhang G."/>
        </authorList>
    </citation>
    <scope>NUCLEOTIDE SEQUENCE [LARGE SCALE GENOMIC DNA]</scope>
    <source>
        <strain evidence="2">B10K-DU-005-73</strain>
        <tissue evidence="2">Liver</tissue>
    </source>
</reference>
<dbReference type="InterPro" id="IPR001870">
    <property type="entry name" value="B30.2/SPRY"/>
</dbReference>
<dbReference type="InterPro" id="IPR003877">
    <property type="entry name" value="SPRY_dom"/>
</dbReference>
<dbReference type="EMBL" id="VXAK01026714">
    <property type="protein sequence ID" value="NXK28715.1"/>
    <property type="molecule type" value="Genomic_DNA"/>
</dbReference>
<dbReference type="Proteomes" id="UP000541811">
    <property type="component" value="Unassembled WGS sequence"/>
</dbReference>
<evidence type="ECO:0000313" key="3">
    <source>
        <dbReference type="Proteomes" id="UP000541811"/>
    </source>
</evidence>
<evidence type="ECO:0000259" key="1">
    <source>
        <dbReference type="PROSITE" id="PS50188"/>
    </source>
</evidence>
<proteinExistence type="predicted"/>
<keyword evidence="3" id="KW-1185">Reference proteome</keyword>
<protein>
    <submittedName>
        <fullName evidence="2">BT1A1 protein</fullName>
    </submittedName>
</protein>
<gene>
    <name evidence="2" type="primary">Btn1a1_4</name>
    <name evidence="2" type="ORF">AREINT_R02606</name>
</gene>
<feature type="non-terminal residue" evidence="2">
    <location>
        <position position="1"/>
    </location>
</feature>
<dbReference type="InterPro" id="IPR013320">
    <property type="entry name" value="ConA-like_dom_sf"/>
</dbReference>
<dbReference type="PANTHER" id="PTHR24103">
    <property type="entry name" value="E3 UBIQUITIN-PROTEIN LIGASE TRIM"/>
    <property type="match status" value="1"/>
</dbReference>
<dbReference type="InterPro" id="IPR050143">
    <property type="entry name" value="TRIM/RBCC"/>
</dbReference>
<dbReference type="SUPFAM" id="SSF49899">
    <property type="entry name" value="Concanavalin A-like lectins/glucanases"/>
    <property type="match status" value="1"/>
</dbReference>
<dbReference type="InterPro" id="IPR003879">
    <property type="entry name" value="Butyrophylin_SPRY"/>
</dbReference>
<dbReference type="FunFam" id="2.60.120.920:FF:000004">
    <property type="entry name" value="Butyrophilin subfamily 1 member A1"/>
    <property type="match status" value="1"/>
</dbReference>